<dbReference type="PANTHER" id="PTHR40077:SF1">
    <property type="entry name" value="MEMBRANE PROTEIN"/>
    <property type="match status" value="1"/>
</dbReference>
<feature type="transmembrane region" description="Helical" evidence="6">
    <location>
        <begin position="67"/>
        <end position="88"/>
    </location>
</feature>
<dbReference type="Pfam" id="PF12823">
    <property type="entry name" value="DUF3817"/>
    <property type="match status" value="1"/>
</dbReference>
<feature type="domain" description="DUF3817" evidence="7">
    <location>
        <begin position="5"/>
        <end position="94"/>
    </location>
</feature>
<comment type="caution">
    <text evidence="8">The sequence shown here is derived from an EMBL/GenBank/DDBJ whole genome shotgun (WGS) entry which is preliminary data.</text>
</comment>
<feature type="transmembrane region" description="Helical" evidence="6">
    <location>
        <begin position="6"/>
        <end position="27"/>
    </location>
</feature>
<keyword evidence="3 6" id="KW-0812">Transmembrane</keyword>
<evidence type="ECO:0000256" key="2">
    <source>
        <dbReference type="ARBA" id="ARBA00022475"/>
    </source>
</evidence>
<proteinExistence type="predicted"/>
<keyword evidence="5 6" id="KW-0472">Membrane</keyword>
<evidence type="ECO:0000313" key="9">
    <source>
        <dbReference type="Proteomes" id="UP001597453"/>
    </source>
</evidence>
<reference evidence="9" key="1">
    <citation type="journal article" date="2019" name="Int. J. Syst. Evol. Microbiol.">
        <title>The Global Catalogue of Microorganisms (GCM) 10K type strain sequencing project: providing services to taxonomists for standard genome sequencing and annotation.</title>
        <authorList>
            <consortium name="The Broad Institute Genomics Platform"/>
            <consortium name="The Broad Institute Genome Sequencing Center for Infectious Disease"/>
            <person name="Wu L."/>
            <person name="Ma J."/>
        </authorList>
    </citation>
    <scope>NUCLEOTIDE SEQUENCE [LARGE SCALE GENOMIC DNA]</scope>
    <source>
        <strain evidence="9">TISTR 1511</strain>
    </source>
</reference>
<name>A0ABW5RKK4_9MICO</name>
<protein>
    <submittedName>
        <fullName evidence="8">DUF3817 domain-containing protein</fullName>
    </submittedName>
</protein>
<gene>
    <name evidence="8" type="ORF">ACFSUQ_07935</name>
</gene>
<evidence type="ECO:0000256" key="6">
    <source>
        <dbReference type="SAM" id="Phobius"/>
    </source>
</evidence>
<evidence type="ECO:0000256" key="3">
    <source>
        <dbReference type="ARBA" id="ARBA00022692"/>
    </source>
</evidence>
<evidence type="ECO:0000256" key="4">
    <source>
        <dbReference type="ARBA" id="ARBA00022989"/>
    </source>
</evidence>
<comment type="subcellular location">
    <subcellularLocation>
        <location evidence="1">Cell membrane</location>
        <topology evidence="1">Multi-pass membrane protein</topology>
    </subcellularLocation>
</comment>
<evidence type="ECO:0000313" key="8">
    <source>
        <dbReference type="EMBL" id="MFD2675221.1"/>
    </source>
</evidence>
<dbReference type="InterPro" id="IPR023845">
    <property type="entry name" value="DUF3817_TM"/>
</dbReference>
<sequence>MTPARLLRTASIAEAITWALLLVAMGFKYLWAPEIGTPLVAFAGAAHGTVFLSYLFSGVVISAHYRWPLWAVVCGGLASIPPFMTLAYDWWMHKKGMLAGGWDDEVTVTWTPAPLVARMGGVVPWARRHPITLSVIAFVVFVVIFVPALTRG</sequence>
<accession>A0ABW5RKK4</accession>
<dbReference type="NCBIfam" id="TIGR03954">
    <property type="entry name" value="integ_memb_HG"/>
    <property type="match status" value="1"/>
</dbReference>
<dbReference type="EMBL" id="JBHUNF010000004">
    <property type="protein sequence ID" value="MFD2675221.1"/>
    <property type="molecule type" value="Genomic_DNA"/>
</dbReference>
<evidence type="ECO:0000256" key="5">
    <source>
        <dbReference type="ARBA" id="ARBA00023136"/>
    </source>
</evidence>
<organism evidence="8 9">
    <name type="scientific">Gulosibacter bifidus</name>
    <dbReference type="NCBI Taxonomy" id="272239"/>
    <lineage>
        <taxon>Bacteria</taxon>
        <taxon>Bacillati</taxon>
        <taxon>Actinomycetota</taxon>
        <taxon>Actinomycetes</taxon>
        <taxon>Micrococcales</taxon>
        <taxon>Microbacteriaceae</taxon>
        <taxon>Gulosibacter</taxon>
    </lineage>
</organism>
<keyword evidence="4 6" id="KW-1133">Transmembrane helix</keyword>
<dbReference type="Proteomes" id="UP001597453">
    <property type="component" value="Unassembled WGS sequence"/>
</dbReference>
<evidence type="ECO:0000256" key="1">
    <source>
        <dbReference type="ARBA" id="ARBA00004651"/>
    </source>
</evidence>
<keyword evidence="2" id="KW-1003">Cell membrane</keyword>
<evidence type="ECO:0000259" key="7">
    <source>
        <dbReference type="Pfam" id="PF12823"/>
    </source>
</evidence>
<dbReference type="RefSeq" id="WP_066057913.1">
    <property type="nucleotide sequence ID" value="NZ_JBHUNF010000004.1"/>
</dbReference>
<feature type="transmembrane region" description="Helical" evidence="6">
    <location>
        <begin position="39"/>
        <end position="61"/>
    </location>
</feature>
<feature type="transmembrane region" description="Helical" evidence="6">
    <location>
        <begin position="131"/>
        <end position="150"/>
    </location>
</feature>
<dbReference type="PANTHER" id="PTHR40077">
    <property type="entry name" value="MEMBRANE PROTEIN-RELATED"/>
    <property type="match status" value="1"/>
</dbReference>
<keyword evidence="9" id="KW-1185">Reference proteome</keyword>